<organism evidence="1">
    <name type="scientific">marine sediment metagenome</name>
    <dbReference type="NCBI Taxonomy" id="412755"/>
    <lineage>
        <taxon>unclassified sequences</taxon>
        <taxon>metagenomes</taxon>
        <taxon>ecological metagenomes</taxon>
    </lineage>
</organism>
<feature type="non-terminal residue" evidence="1">
    <location>
        <position position="1"/>
    </location>
</feature>
<protein>
    <submittedName>
        <fullName evidence="1">Uncharacterized protein</fullName>
    </submittedName>
</protein>
<evidence type="ECO:0000313" key="1">
    <source>
        <dbReference type="EMBL" id="KKK67338.1"/>
    </source>
</evidence>
<dbReference type="AlphaFoldDB" id="A0A0F8XEP7"/>
<proteinExistence type="predicted"/>
<accession>A0A0F8XEP7</accession>
<reference evidence="1" key="1">
    <citation type="journal article" date="2015" name="Nature">
        <title>Complex archaea that bridge the gap between prokaryotes and eukaryotes.</title>
        <authorList>
            <person name="Spang A."/>
            <person name="Saw J.H."/>
            <person name="Jorgensen S.L."/>
            <person name="Zaremba-Niedzwiedzka K."/>
            <person name="Martijn J."/>
            <person name="Lind A.E."/>
            <person name="van Eijk R."/>
            <person name="Schleper C."/>
            <person name="Guy L."/>
            <person name="Ettema T.J."/>
        </authorList>
    </citation>
    <scope>NUCLEOTIDE SEQUENCE</scope>
</reference>
<name>A0A0F8XEP7_9ZZZZ</name>
<comment type="caution">
    <text evidence="1">The sequence shown here is derived from an EMBL/GenBank/DDBJ whole genome shotgun (WGS) entry which is preliminary data.</text>
</comment>
<sequence>PLYHSALPHVLQGFFVGWRTVTEGPLMKLKFLASYRQHEDVLPSSSVECRVVALARLLSERWVREASFRLELEA</sequence>
<dbReference type="EMBL" id="LAZR01059663">
    <property type="protein sequence ID" value="KKK67338.1"/>
    <property type="molecule type" value="Genomic_DNA"/>
</dbReference>
<gene>
    <name evidence="1" type="ORF">LCGC14_2955090</name>
</gene>